<dbReference type="Gene3D" id="1.10.10.10">
    <property type="entry name" value="Winged helix-like DNA-binding domain superfamily/Winged helix DNA-binding domain"/>
    <property type="match status" value="1"/>
</dbReference>
<evidence type="ECO:0000256" key="3">
    <source>
        <dbReference type="ARBA" id="ARBA00023125"/>
    </source>
</evidence>
<dbReference type="GO" id="GO:0032993">
    <property type="term" value="C:protein-DNA complex"/>
    <property type="evidence" value="ECO:0007669"/>
    <property type="project" value="TreeGrafter"/>
</dbReference>
<dbReference type="SUPFAM" id="SSF46785">
    <property type="entry name" value="Winged helix' DNA-binding domain"/>
    <property type="match status" value="1"/>
</dbReference>
<sequence length="359" mass="38966">MFCKGESTRDRVEHVAAMTPDRRSRACQVQHSRWSATRRQVSSSGRWVSISVGSADVELRQLQAFVAVATHLHFGRAAEQLNIGQPTLTELVQRLERELGTPLLTRSTRPIHLTEAGSEFLLRSRALLDDAAEAVTAVKRMGNGESGTVRVGVTPPAVPILVPHLQATLAEVAPDVELVVARLWLPLLEQAVVDGTVDVGITCGRLDDVSGMTTRVFCAQPLLVGVRPDHPLAGQAAIPLAALAEQVRGTTTETLFPAWSLAQQQALQVAGIKPPTVQLDAPDLVAARWMDHPEVDWILLIGSLTTGHVDTVIRPVTPSLDVPFTIRWRRSRTRTPAVARVVEHVLSMPPAPGFSSLFD</sequence>
<keyword evidence="2" id="KW-0805">Transcription regulation</keyword>
<name>A0A6J4J7P4_9ACTN</name>
<dbReference type="InterPro" id="IPR036390">
    <property type="entry name" value="WH_DNA-bd_sf"/>
</dbReference>
<dbReference type="GO" id="GO:0003677">
    <property type="term" value="F:DNA binding"/>
    <property type="evidence" value="ECO:0007669"/>
    <property type="project" value="UniProtKB-KW"/>
</dbReference>
<evidence type="ECO:0000256" key="2">
    <source>
        <dbReference type="ARBA" id="ARBA00023015"/>
    </source>
</evidence>
<accession>A0A6J4J7P4</accession>
<dbReference type="PANTHER" id="PTHR30346">
    <property type="entry name" value="TRANSCRIPTIONAL DUAL REGULATOR HCAR-RELATED"/>
    <property type="match status" value="1"/>
</dbReference>
<dbReference type="Pfam" id="PF00126">
    <property type="entry name" value="HTH_1"/>
    <property type="match status" value="1"/>
</dbReference>
<evidence type="ECO:0000313" key="6">
    <source>
        <dbReference type="EMBL" id="CAA9269072.1"/>
    </source>
</evidence>
<protein>
    <recommendedName>
        <fullName evidence="5">HTH lysR-type domain-containing protein</fullName>
    </recommendedName>
</protein>
<dbReference type="GO" id="GO:0003700">
    <property type="term" value="F:DNA-binding transcription factor activity"/>
    <property type="evidence" value="ECO:0007669"/>
    <property type="project" value="InterPro"/>
</dbReference>
<proteinExistence type="inferred from homology"/>
<evidence type="ECO:0000256" key="4">
    <source>
        <dbReference type="ARBA" id="ARBA00023163"/>
    </source>
</evidence>
<dbReference type="PANTHER" id="PTHR30346:SF28">
    <property type="entry name" value="HTH-TYPE TRANSCRIPTIONAL REGULATOR CYNR"/>
    <property type="match status" value="1"/>
</dbReference>
<reference evidence="6" key="1">
    <citation type="submission" date="2020-02" db="EMBL/GenBank/DDBJ databases">
        <authorList>
            <person name="Meier V. D."/>
        </authorList>
    </citation>
    <scope>NUCLEOTIDE SEQUENCE</scope>
    <source>
        <strain evidence="6">AVDCRST_MAG57</strain>
    </source>
</reference>
<evidence type="ECO:0000256" key="1">
    <source>
        <dbReference type="ARBA" id="ARBA00009437"/>
    </source>
</evidence>
<evidence type="ECO:0000259" key="5">
    <source>
        <dbReference type="PROSITE" id="PS50931"/>
    </source>
</evidence>
<dbReference type="EMBL" id="CADCTI010000251">
    <property type="protein sequence ID" value="CAA9269072.1"/>
    <property type="molecule type" value="Genomic_DNA"/>
</dbReference>
<dbReference type="InterPro" id="IPR000847">
    <property type="entry name" value="LysR_HTH_N"/>
</dbReference>
<keyword evidence="3" id="KW-0238">DNA-binding</keyword>
<dbReference type="InterPro" id="IPR005119">
    <property type="entry name" value="LysR_subst-bd"/>
</dbReference>
<comment type="similarity">
    <text evidence="1">Belongs to the LysR transcriptional regulatory family.</text>
</comment>
<dbReference type="CDD" id="cd05466">
    <property type="entry name" value="PBP2_LTTR_substrate"/>
    <property type="match status" value="1"/>
</dbReference>
<dbReference type="PROSITE" id="PS50931">
    <property type="entry name" value="HTH_LYSR"/>
    <property type="match status" value="1"/>
</dbReference>
<organism evidence="6">
    <name type="scientific">uncultured Blastococcus sp</name>
    <dbReference type="NCBI Taxonomy" id="217144"/>
    <lineage>
        <taxon>Bacteria</taxon>
        <taxon>Bacillati</taxon>
        <taxon>Actinomycetota</taxon>
        <taxon>Actinomycetes</taxon>
        <taxon>Geodermatophilales</taxon>
        <taxon>Geodermatophilaceae</taxon>
        <taxon>Blastococcus</taxon>
        <taxon>environmental samples</taxon>
    </lineage>
</organism>
<dbReference type="PRINTS" id="PR00039">
    <property type="entry name" value="HTHLYSR"/>
</dbReference>
<dbReference type="FunFam" id="1.10.10.10:FF:000001">
    <property type="entry name" value="LysR family transcriptional regulator"/>
    <property type="match status" value="1"/>
</dbReference>
<dbReference type="AlphaFoldDB" id="A0A6J4J7P4"/>
<dbReference type="Gene3D" id="3.40.190.290">
    <property type="match status" value="1"/>
</dbReference>
<keyword evidence="4" id="KW-0804">Transcription</keyword>
<dbReference type="InterPro" id="IPR036388">
    <property type="entry name" value="WH-like_DNA-bd_sf"/>
</dbReference>
<dbReference type="Pfam" id="PF03466">
    <property type="entry name" value="LysR_substrate"/>
    <property type="match status" value="1"/>
</dbReference>
<feature type="domain" description="HTH lysR-type" evidence="5">
    <location>
        <begin position="57"/>
        <end position="114"/>
    </location>
</feature>
<dbReference type="SUPFAM" id="SSF53850">
    <property type="entry name" value="Periplasmic binding protein-like II"/>
    <property type="match status" value="1"/>
</dbReference>
<gene>
    <name evidence="6" type="ORF">AVDCRST_MAG57-2969</name>
</gene>